<sequence length="430" mass="48937">MKRSVLVIGEFDSERPTCSSEQCYNDVVVFRYDWPVKVCRRLIGGGDSLILNLSPAFSTAFSGVMFTWALRLSDESVVSELSDIETSDVNVFLYYKDGPTQDVSIIEAKLNVANSDGEVVFSGMSIDEQEWTKGSGWPARTNRQQQDRFTKFVRDSVDKVIRITITFSMGVRAFSPLSYFPQVDRVNRLVESACRSYLNAVDEDPTLIPEMDIPNEKSDPFVMHRLIFIHGCKEISQRLQSKGDCDIKQVTNVLANAYFTEYILPKVEYFEDFIEVLDGIRANHITALYREAERFICREIIKHSYDETFAKKMLLLAEHYQLPVLKMICSGILAERIAEYSNAPSRIRTISEEMRQLAKQINFMDDETSSEESDNDSLVESVVEELKTLTKRMRRVSMSRSGSSGSIKSSQYPICSSPCLSRAESTHQTT</sequence>
<proteinExistence type="predicted"/>
<accession>A0A915BVB9</accession>
<feature type="region of interest" description="Disordered" evidence="1">
    <location>
        <begin position="393"/>
        <end position="430"/>
    </location>
</feature>
<evidence type="ECO:0000313" key="2">
    <source>
        <dbReference type="Proteomes" id="UP000887569"/>
    </source>
</evidence>
<name>A0A915BVB9_PARUN</name>
<reference evidence="3" key="1">
    <citation type="submission" date="2022-11" db="UniProtKB">
        <authorList>
            <consortium name="WormBaseParasite"/>
        </authorList>
    </citation>
    <scope>IDENTIFICATION</scope>
</reference>
<dbReference type="Proteomes" id="UP000887569">
    <property type="component" value="Unplaced"/>
</dbReference>
<feature type="compositionally biased region" description="Low complexity" evidence="1">
    <location>
        <begin position="398"/>
        <end position="410"/>
    </location>
</feature>
<organism evidence="2 3">
    <name type="scientific">Parascaris univalens</name>
    <name type="common">Nematode worm</name>
    <dbReference type="NCBI Taxonomy" id="6257"/>
    <lineage>
        <taxon>Eukaryota</taxon>
        <taxon>Metazoa</taxon>
        <taxon>Ecdysozoa</taxon>
        <taxon>Nematoda</taxon>
        <taxon>Chromadorea</taxon>
        <taxon>Rhabditida</taxon>
        <taxon>Spirurina</taxon>
        <taxon>Ascaridomorpha</taxon>
        <taxon>Ascaridoidea</taxon>
        <taxon>Ascarididae</taxon>
        <taxon>Parascaris</taxon>
    </lineage>
</organism>
<keyword evidence="2" id="KW-1185">Reference proteome</keyword>
<evidence type="ECO:0000256" key="1">
    <source>
        <dbReference type="SAM" id="MobiDB-lite"/>
    </source>
</evidence>
<protein>
    <submittedName>
        <fullName evidence="3">BTB domain-containing protein</fullName>
    </submittedName>
</protein>
<dbReference type="AlphaFoldDB" id="A0A915BVB9"/>
<evidence type="ECO:0000313" key="3">
    <source>
        <dbReference type="WBParaSite" id="PgR062_g053_t04"/>
    </source>
</evidence>
<dbReference type="WBParaSite" id="PgR062_g053_t04">
    <property type="protein sequence ID" value="PgR062_g053_t04"/>
    <property type="gene ID" value="PgR062_g053"/>
</dbReference>